<dbReference type="Proteomes" id="UP000008761">
    <property type="component" value="Unassembled WGS sequence"/>
</dbReference>
<name>J0PWF0_9HYPH</name>
<dbReference type="AlphaFoldDB" id="J0PWF0"/>
<accession>J0PWF0</accession>
<protein>
    <submittedName>
        <fullName evidence="1">Uncharacterized protein</fullName>
    </submittedName>
</protein>
<proteinExistence type="predicted"/>
<organism evidence="1 2">
    <name type="scientific">Bartonella alsatica IBS 382</name>
    <dbReference type="NCBI Taxonomy" id="1094551"/>
    <lineage>
        <taxon>Bacteria</taxon>
        <taxon>Pseudomonadati</taxon>
        <taxon>Pseudomonadota</taxon>
        <taxon>Alphaproteobacteria</taxon>
        <taxon>Hyphomicrobiales</taxon>
        <taxon>Bartonellaceae</taxon>
        <taxon>Bartonella</taxon>
    </lineage>
</organism>
<dbReference type="HOGENOM" id="CLU_3095976_0_0_5"/>
<comment type="caution">
    <text evidence="1">The sequence shown here is derived from an EMBL/GenBank/DDBJ whole genome shotgun (WGS) entry which is preliminary data.</text>
</comment>
<sequence>MDNRLHLYDTSSCNNTKNKTLMNFVRKKFYIHSKSYLRKADYKIMYLTIKQ</sequence>
<gene>
    <name evidence="1" type="ORF">MEC_01018</name>
</gene>
<reference evidence="1 2" key="1">
    <citation type="submission" date="2012-03" db="EMBL/GenBank/DDBJ databases">
        <title>The Genome Sequence of Bartonella alsatica IBS 382.</title>
        <authorList>
            <consortium name="The Broad Institute Genome Sequencing Platform"/>
            <consortium name="The Broad Institute Genome Sequencing Center for Infectious Disease"/>
            <person name="Feldgarden M."/>
            <person name="Kirby J."/>
            <person name="Kosoy M."/>
            <person name="Birtles R."/>
            <person name="Probert W.S."/>
            <person name="Chiaraviglio L."/>
            <person name="Young S.K."/>
            <person name="Zeng Q."/>
            <person name="Gargeya S."/>
            <person name="Fitzgerald M."/>
            <person name="Haas B."/>
            <person name="Abouelleil A."/>
            <person name="Alvarado L."/>
            <person name="Arachchi H.M."/>
            <person name="Berlin A."/>
            <person name="Chapman S.B."/>
            <person name="Gearin G."/>
            <person name="Goldberg J."/>
            <person name="Griggs A."/>
            <person name="Gujja S."/>
            <person name="Hansen M."/>
            <person name="Heiman D."/>
            <person name="Howarth C."/>
            <person name="Larimer J."/>
            <person name="Lui A."/>
            <person name="MacDonald P.J.P."/>
            <person name="McCowen C."/>
            <person name="Montmayeur A."/>
            <person name="Murphy C."/>
            <person name="Neiman D."/>
            <person name="Pearson M."/>
            <person name="Priest M."/>
            <person name="Roberts A."/>
            <person name="Saif S."/>
            <person name="Shea T."/>
            <person name="Sisk P."/>
            <person name="Stolte C."/>
            <person name="Sykes S."/>
            <person name="Wortman J."/>
            <person name="Nusbaum C."/>
            <person name="Birren B."/>
        </authorList>
    </citation>
    <scope>NUCLEOTIDE SEQUENCE [LARGE SCALE GENOMIC DNA]</scope>
    <source>
        <strain evidence="1 2">IBS 382</strain>
    </source>
</reference>
<evidence type="ECO:0000313" key="2">
    <source>
        <dbReference type="Proteomes" id="UP000008761"/>
    </source>
</evidence>
<evidence type="ECO:0000313" key="1">
    <source>
        <dbReference type="EMBL" id="EJF74494.1"/>
    </source>
</evidence>
<dbReference type="EMBL" id="AIME01000006">
    <property type="protein sequence ID" value="EJF74494.1"/>
    <property type="molecule type" value="Genomic_DNA"/>
</dbReference>